<sequence length="78" mass="9164">MDMVLFNGVMVLLSHMLFIFISFWSLKAIRIEKWIKKGHIREARVLYLFLSIALGYTVSTFLLAFVMASRNISYLLFQ</sequence>
<keyword evidence="1" id="KW-1133">Transmembrane helix</keyword>
<keyword evidence="1" id="KW-0472">Membrane</keyword>
<proteinExistence type="predicted"/>
<dbReference type="InterPro" id="IPR009526">
    <property type="entry name" value="DUF1146"/>
</dbReference>
<gene>
    <name evidence="2" type="ORF">Tpal_205</name>
</gene>
<keyword evidence="3" id="KW-1185">Reference proteome</keyword>
<dbReference type="STRING" id="140314.SAMN04488076_10286"/>
<feature type="transmembrane region" description="Helical" evidence="1">
    <location>
        <begin position="45"/>
        <end position="68"/>
    </location>
</feature>
<dbReference type="AlphaFoldDB" id="A0A143Y779"/>
<evidence type="ECO:0000313" key="3">
    <source>
        <dbReference type="Proteomes" id="UP000242754"/>
    </source>
</evidence>
<accession>A0A143Y779</accession>
<organism evidence="2 3">
    <name type="scientific">Trichococcus palustris</name>
    <dbReference type="NCBI Taxonomy" id="140314"/>
    <lineage>
        <taxon>Bacteria</taxon>
        <taxon>Bacillati</taxon>
        <taxon>Bacillota</taxon>
        <taxon>Bacilli</taxon>
        <taxon>Lactobacillales</taxon>
        <taxon>Carnobacteriaceae</taxon>
        <taxon>Trichococcus</taxon>
    </lineage>
</organism>
<evidence type="ECO:0000256" key="1">
    <source>
        <dbReference type="SAM" id="Phobius"/>
    </source>
</evidence>
<feature type="transmembrane region" description="Helical" evidence="1">
    <location>
        <begin position="6"/>
        <end position="24"/>
    </location>
</feature>
<dbReference type="NCBIfam" id="TIGR02327">
    <property type="entry name" value="int_mem_ywzB"/>
    <property type="match status" value="1"/>
</dbReference>
<protein>
    <recommendedName>
        <fullName evidence="4">DUF1146 domain-containing protein</fullName>
    </recommendedName>
</protein>
<dbReference type="Proteomes" id="UP000242754">
    <property type="component" value="Unassembled WGS sequence"/>
</dbReference>
<evidence type="ECO:0008006" key="4">
    <source>
        <dbReference type="Google" id="ProtNLM"/>
    </source>
</evidence>
<keyword evidence="1" id="KW-0812">Transmembrane</keyword>
<dbReference type="EMBL" id="FJNE01000001">
    <property type="protein sequence ID" value="CZQ81485.1"/>
    <property type="molecule type" value="Genomic_DNA"/>
</dbReference>
<dbReference type="Pfam" id="PF06612">
    <property type="entry name" value="DUF1146"/>
    <property type="match status" value="1"/>
</dbReference>
<reference evidence="2 3" key="1">
    <citation type="submission" date="2016-02" db="EMBL/GenBank/DDBJ databases">
        <authorList>
            <person name="Wen L."/>
            <person name="He K."/>
            <person name="Yang H."/>
        </authorList>
    </citation>
    <scope>NUCLEOTIDE SEQUENCE [LARGE SCALE GENOMIC DNA]</scope>
    <source>
        <strain evidence="2">Trichococcus palustris</strain>
    </source>
</reference>
<name>A0A143Y779_9LACT</name>
<evidence type="ECO:0000313" key="2">
    <source>
        <dbReference type="EMBL" id="CZQ81485.1"/>
    </source>
</evidence>